<dbReference type="PRINTS" id="PR00385">
    <property type="entry name" value="P450"/>
</dbReference>
<dbReference type="SUPFAM" id="SSF48264">
    <property type="entry name" value="Cytochrome P450"/>
    <property type="match status" value="1"/>
</dbReference>
<dbReference type="InterPro" id="IPR017972">
    <property type="entry name" value="Cyt_P450_CS"/>
</dbReference>
<evidence type="ECO:0000313" key="6">
    <source>
        <dbReference type="Proteomes" id="UP000193964"/>
    </source>
</evidence>
<dbReference type="InterPro" id="IPR001128">
    <property type="entry name" value="Cyt_P450"/>
</dbReference>
<comment type="similarity">
    <text evidence="2 4">Belongs to the cytochrome P450 family.</text>
</comment>
<keyword evidence="3 4" id="KW-0349">Heme</keyword>
<keyword evidence="4" id="KW-0503">Monooxygenase</keyword>
<evidence type="ECO:0000313" key="5">
    <source>
        <dbReference type="EMBL" id="ORX19292.1"/>
    </source>
</evidence>
<feature type="binding site" description="axial binding residue" evidence="3">
    <location>
        <position position="450"/>
    </location>
    <ligand>
        <name>heme</name>
        <dbReference type="ChEBI" id="CHEBI:30413"/>
    </ligand>
    <ligandPart>
        <name>Fe</name>
        <dbReference type="ChEBI" id="CHEBI:18248"/>
    </ligandPart>
</feature>
<dbReference type="InterPro" id="IPR036396">
    <property type="entry name" value="Cyt_P450_sf"/>
</dbReference>
<evidence type="ECO:0000256" key="2">
    <source>
        <dbReference type="ARBA" id="ARBA00010617"/>
    </source>
</evidence>
<dbReference type="GO" id="GO:0004497">
    <property type="term" value="F:monooxygenase activity"/>
    <property type="evidence" value="ECO:0007669"/>
    <property type="project" value="UniProtKB-KW"/>
</dbReference>
<proteinExistence type="inferred from homology"/>
<accession>A0A1X2FLI0</accession>
<dbReference type="GO" id="GO:0005506">
    <property type="term" value="F:iron ion binding"/>
    <property type="evidence" value="ECO:0007669"/>
    <property type="project" value="InterPro"/>
</dbReference>
<dbReference type="PANTHER" id="PTHR24305:SF166">
    <property type="entry name" value="CYTOCHROME P450 12A4, MITOCHONDRIAL-RELATED"/>
    <property type="match status" value="1"/>
</dbReference>
<dbReference type="InterPro" id="IPR050121">
    <property type="entry name" value="Cytochrome_P450_monoxygenase"/>
</dbReference>
<evidence type="ECO:0000256" key="3">
    <source>
        <dbReference type="PIRSR" id="PIRSR602401-1"/>
    </source>
</evidence>
<dbReference type="PRINTS" id="PR00463">
    <property type="entry name" value="EP450I"/>
</dbReference>
<evidence type="ECO:0000256" key="1">
    <source>
        <dbReference type="ARBA" id="ARBA00001971"/>
    </source>
</evidence>
<sequence length="503" mass="56252">MSQPSAQSAQVACPVHAEASLHPPRWAPTPVRWQHTEVGYLKSWWLAMKAIRAGYRHTIYEYATELPGQDDIVVARTPLAKFVVVRNPDIARHVLVSNQDNYAKNAEYDLLAVAFGRGLVTDLNDELWQRNRRLVQPLFAKRQVDTFAPQMTAACVAAADRWDRILAAGRPVDIAAEMNYVTMDIIARTMFGIELTGKLAEQMRTDFARLLTLFGYGFLLGVARPLRWGADKMSSPRLAINALRRGAWIIAPRARWGLSRIERFIDRLIADHRSGKIERTDNLLALLIAAEDPETGYRYTDLEIRDEVMTFLGAGFETTAAALAWTWYLLSQNPEARQRLGSELDDVLGGREPTADDVDNLPWTQAVVAEAMRVYPPIMGVARMAKGDDILGDYPIKAGTSVAILMHSMHHNARVWGSPHDFNPARFLKENLDGAQRRAQMPFGAGKRMCVASGFANFEATLIVASLAQRFELDLVPGQRLRRELTFTGGPDGELLMTLRSRG</sequence>
<organism evidence="5 6">
    <name type="scientific">Mycolicibacterium wolinskyi</name>
    <dbReference type="NCBI Taxonomy" id="59750"/>
    <lineage>
        <taxon>Bacteria</taxon>
        <taxon>Bacillati</taxon>
        <taxon>Actinomycetota</taxon>
        <taxon>Actinomycetes</taxon>
        <taxon>Mycobacteriales</taxon>
        <taxon>Mycobacteriaceae</taxon>
        <taxon>Mycolicibacterium</taxon>
    </lineage>
</organism>
<reference evidence="5 6" key="1">
    <citation type="submission" date="2016-01" db="EMBL/GenBank/DDBJ databases">
        <title>The new phylogeny of the genus Mycobacterium.</title>
        <authorList>
            <person name="Tarcisio F."/>
            <person name="Conor M."/>
            <person name="Antonella G."/>
            <person name="Elisabetta G."/>
            <person name="Giulia F.S."/>
            <person name="Sara T."/>
            <person name="Anna F."/>
            <person name="Clotilde B."/>
            <person name="Roberto B."/>
            <person name="Veronica D.S."/>
            <person name="Fabio R."/>
            <person name="Monica P."/>
            <person name="Olivier J."/>
            <person name="Enrico T."/>
            <person name="Nicola S."/>
        </authorList>
    </citation>
    <scope>NUCLEOTIDE SEQUENCE [LARGE SCALE GENOMIC DNA]</scope>
    <source>
        <strain evidence="5 6">ATCC 700010</strain>
    </source>
</reference>
<dbReference type="AlphaFoldDB" id="A0A1X2FLI0"/>
<dbReference type="Proteomes" id="UP000193964">
    <property type="component" value="Unassembled WGS sequence"/>
</dbReference>
<keyword evidence="3 4" id="KW-0408">Iron</keyword>
<dbReference type="OrthoDB" id="7376058at2"/>
<dbReference type="InterPro" id="IPR002401">
    <property type="entry name" value="Cyt_P450_E_grp-I"/>
</dbReference>
<name>A0A1X2FLI0_9MYCO</name>
<dbReference type="GO" id="GO:0016705">
    <property type="term" value="F:oxidoreductase activity, acting on paired donors, with incorporation or reduction of molecular oxygen"/>
    <property type="evidence" value="ECO:0007669"/>
    <property type="project" value="InterPro"/>
</dbReference>
<dbReference type="Pfam" id="PF00067">
    <property type="entry name" value="p450"/>
    <property type="match status" value="2"/>
</dbReference>
<dbReference type="GO" id="GO:0020037">
    <property type="term" value="F:heme binding"/>
    <property type="evidence" value="ECO:0007669"/>
    <property type="project" value="InterPro"/>
</dbReference>
<keyword evidence="4" id="KW-0560">Oxidoreductase</keyword>
<protein>
    <submittedName>
        <fullName evidence="5">Cytochrome</fullName>
    </submittedName>
</protein>
<dbReference type="Gene3D" id="1.10.630.10">
    <property type="entry name" value="Cytochrome P450"/>
    <property type="match status" value="1"/>
</dbReference>
<evidence type="ECO:0000256" key="4">
    <source>
        <dbReference type="RuleBase" id="RU000461"/>
    </source>
</evidence>
<dbReference type="PROSITE" id="PS00086">
    <property type="entry name" value="CYTOCHROME_P450"/>
    <property type="match status" value="1"/>
</dbReference>
<dbReference type="EMBL" id="LQQA01000001">
    <property type="protein sequence ID" value="ORX19292.1"/>
    <property type="molecule type" value="Genomic_DNA"/>
</dbReference>
<dbReference type="PANTHER" id="PTHR24305">
    <property type="entry name" value="CYTOCHROME P450"/>
    <property type="match status" value="1"/>
</dbReference>
<dbReference type="RefSeq" id="WP_085141715.1">
    <property type="nucleotide sequence ID" value="NZ_JACKUA010000009.1"/>
</dbReference>
<gene>
    <name evidence="5" type="ORF">AWC31_00055</name>
</gene>
<keyword evidence="3 4" id="KW-0479">Metal-binding</keyword>
<comment type="caution">
    <text evidence="5">The sequence shown here is derived from an EMBL/GenBank/DDBJ whole genome shotgun (WGS) entry which is preliminary data.</text>
</comment>
<comment type="cofactor">
    <cofactor evidence="1 3">
        <name>heme</name>
        <dbReference type="ChEBI" id="CHEBI:30413"/>
    </cofactor>
</comment>